<comment type="caution">
    <text evidence="1">The sequence shown here is derived from an EMBL/GenBank/DDBJ whole genome shotgun (WGS) entry which is preliminary data.</text>
</comment>
<evidence type="ECO:0000313" key="1">
    <source>
        <dbReference type="EMBL" id="RZC32913.1"/>
    </source>
</evidence>
<keyword evidence="2" id="KW-1185">Reference proteome</keyword>
<evidence type="ECO:0000313" key="2">
    <source>
        <dbReference type="Proteomes" id="UP000292052"/>
    </source>
</evidence>
<reference evidence="1 2" key="1">
    <citation type="submission" date="2017-03" db="EMBL/GenBank/DDBJ databases">
        <title>Genome of the blue death feigning beetle - Asbolus verrucosus.</title>
        <authorList>
            <person name="Rider S.D."/>
        </authorList>
    </citation>
    <scope>NUCLEOTIDE SEQUENCE [LARGE SCALE GENOMIC DNA]</scope>
    <source>
        <strain evidence="1">Butters</strain>
        <tissue evidence="1">Head and leg muscle</tissue>
    </source>
</reference>
<organism evidence="1 2">
    <name type="scientific">Asbolus verrucosus</name>
    <name type="common">Desert ironclad beetle</name>
    <dbReference type="NCBI Taxonomy" id="1661398"/>
    <lineage>
        <taxon>Eukaryota</taxon>
        <taxon>Metazoa</taxon>
        <taxon>Ecdysozoa</taxon>
        <taxon>Arthropoda</taxon>
        <taxon>Hexapoda</taxon>
        <taxon>Insecta</taxon>
        <taxon>Pterygota</taxon>
        <taxon>Neoptera</taxon>
        <taxon>Endopterygota</taxon>
        <taxon>Coleoptera</taxon>
        <taxon>Polyphaga</taxon>
        <taxon>Cucujiformia</taxon>
        <taxon>Tenebrionidae</taxon>
        <taxon>Pimeliinae</taxon>
        <taxon>Asbolus</taxon>
    </lineage>
</organism>
<name>A0A482VJL3_ASBVE</name>
<dbReference type="Proteomes" id="UP000292052">
    <property type="component" value="Unassembled WGS sequence"/>
</dbReference>
<dbReference type="STRING" id="1661398.A0A482VJL3"/>
<dbReference type="AlphaFoldDB" id="A0A482VJL3"/>
<dbReference type="EMBL" id="QDEB01093510">
    <property type="protein sequence ID" value="RZC32913.1"/>
    <property type="molecule type" value="Genomic_DNA"/>
</dbReference>
<feature type="non-terminal residue" evidence="1">
    <location>
        <position position="150"/>
    </location>
</feature>
<proteinExistence type="predicted"/>
<protein>
    <submittedName>
        <fullName evidence="1">Uncharacterized protein</fullName>
    </submittedName>
</protein>
<dbReference type="OrthoDB" id="7701049at2759"/>
<gene>
    <name evidence="1" type="ORF">BDFB_012964</name>
</gene>
<sequence>MANFPRLYEHLLQVDWSFLYTYSNVNMACEITSKVSSTYPPWFTLKIITLLKQKEILHKRYKFSGYQLSYNEFKNLRVLIKSLISSSFRAYILKIENEIKVDPKKFWSFIKSKLYLNGVSYNKPQDILNAFAHFFSSIHVLSSPVNTIDG</sequence>
<accession>A0A482VJL3</accession>